<dbReference type="GO" id="GO:0005829">
    <property type="term" value="C:cytosol"/>
    <property type="evidence" value="ECO:0007669"/>
    <property type="project" value="TreeGrafter"/>
</dbReference>
<dbReference type="GO" id="GO:0002143">
    <property type="term" value="P:tRNA wobble position uridine thiolation"/>
    <property type="evidence" value="ECO:0007669"/>
    <property type="project" value="TreeGrafter"/>
</dbReference>
<dbReference type="AlphaFoldDB" id="A0A0L6VTR1"/>
<dbReference type="GO" id="GO:0016783">
    <property type="term" value="F:sulfurtransferase activity"/>
    <property type="evidence" value="ECO:0007669"/>
    <property type="project" value="TreeGrafter"/>
</dbReference>
<dbReference type="PANTHER" id="PTHR20882">
    <property type="entry name" value="CYTOPLASMIC TRNA 2-THIOLATION PROTEIN 2"/>
    <property type="match status" value="1"/>
</dbReference>
<dbReference type="InterPro" id="IPR014729">
    <property type="entry name" value="Rossmann-like_a/b/a_fold"/>
</dbReference>
<reference evidence="4 5" key="1">
    <citation type="submission" date="2015-08" db="EMBL/GenBank/DDBJ databases">
        <title>Next Generation Sequencing and Analysis of the Genome of Puccinia sorghi L Schw, the Causal Agent of Maize Common Rust.</title>
        <authorList>
            <person name="Rochi L."/>
            <person name="Burguener G."/>
            <person name="Darino M."/>
            <person name="Turjanski A."/>
            <person name="Kreff E."/>
            <person name="Dieguez M.J."/>
            <person name="Sacco F."/>
        </authorList>
    </citation>
    <scope>NUCLEOTIDE SEQUENCE [LARGE SCALE GENOMIC DNA]</scope>
    <source>
        <strain evidence="4 5">RO10H11247</strain>
    </source>
</reference>
<organism evidence="4 5">
    <name type="scientific">Puccinia sorghi</name>
    <dbReference type="NCBI Taxonomy" id="27349"/>
    <lineage>
        <taxon>Eukaryota</taxon>
        <taxon>Fungi</taxon>
        <taxon>Dikarya</taxon>
        <taxon>Basidiomycota</taxon>
        <taxon>Pucciniomycotina</taxon>
        <taxon>Pucciniomycetes</taxon>
        <taxon>Pucciniales</taxon>
        <taxon>Pucciniaceae</taxon>
        <taxon>Puccinia</taxon>
    </lineage>
</organism>
<keyword evidence="2" id="KW-0819">tRNA processing</keyword>
<sequence>MNHFSCCCKCHSPNILPSTIRNTAWCRDCFLDNINNRFFQGLKIAREHCRPPPRAKHHETHISISEPSSLVIHCKHDLSSWQMMRHYLQTNQHRSTPKWKNPIDFSAIQVVSVDIGSAASLLSCSSQAELKTDEDLKSMVERFGFSFESLKLHDLFHQPASLPQHSSARCSTFVDISDPSRVQSFLPHEYTAHIDTPFSPCGNTDLPIKTMDLTDPETAIPTETLMDPLANTLRPLTQTSRRSLVDSLINKRLLDFCHHTPRNKVLIKTTTSTHMAIDTLLGVALGNGWSLDQQIGPSSYVDDILICRPLAQIVDAELAQYSQLLDPDHTHPLTHPSAAKKPDMSALITDFVVKLEENYPMTSAVINQTVNKIGKNKGATAAASSASVSNWSHASTGDLDTCAICQLSVYFLDLHREDIVQLASDPKAQEWKRSITLRSHEAGLDDGAGGQATAAADGAATGKGEDLVLLRDQVCYGCLVTFSDHQYIHHSSDRPVHNWVQLPNFFLPPSSAPPAAPAAGDDAPPPTREIPSSIAPQLQAVLDQFLIPEPALLSN</sequence>
<evidence type="ECO:0008006" key="6">
    <source>
        <dbReference type="Google" id="ProtNLM"/>
    </source>
</evidence>
<name>A0A0L6VTR1_9BASI</name>
<keyword evidence="5" id="KW-1185">Reference proteome</keyword>
<accession>A0A0L6VTR1</accession>
<dbReference type="VEuPathDB" id="FungiDB:VP01_1065g1"/>
<dbReference type="EMBL" id="LAVV01000732">
    <property type="protein sequence ID" value="KNZ64104.1"/>
    <property type="molecule type" value="Genomic_DNA"/>
</dbReference>
<comment type="caution">
    <text evidence="4">The sequence shown here is derived from an EMBL/GenBank/DDBJ whole genome shotgun (WGS) entry which is preliminary data.</text>
</comment>
<evidence type="ECO:0000256" key="3">
    <source>
        <dbReference type="SAM" id="MobiDB-lite"/>
    </source>
</evidence>
<dbReference type="InterPro" id="IPR019407">
    <property type="entry name" value="CTU2"/>
</dbReference>
<dbReference type="PANTHER" id="PTHR20882:SF14">
    <property type="entry name" value="CYTOPLASMIC TRNA 2-THIOLATION PROTEIN 2"/>
    <property type="match status" value="1"/>
</dbReference>
<evidence type="ECO:0000313" key="4">
    <source>
        <dbReference type="EMBL" id="KNZ64104.1"/>
    </source>
</evidence>
<proteinExistence type="predicted"/>
<evidence type="ECO:0000256" key="1">
    <source>
        <dbReference type="ARBA" id="ARBA00022490"/>
    </source>
</evidence>
<protein>
    <recommendedName>
        <fullName evidence="6">Cytoplasmic tRNA 2-thiolation protein 2</fullName>
    </recommendedName>
</protein>
<dbReference type="Gene3D" id="3.40.50.620">
    <property type="entry name" value="HUPs"/>
    <property type="match status" value="1"/>
</dbReference>
<dbReference type="Proteomes" id="UP000037035">
    <property type="component" value="Unassembled WGS sequence"/>
</dbReference>
<dbReference type="OrthoDB" id="25129at2759"/>
<dbReference type="STRING" id="27349.A0A0L6VTR1"/>
<keyword evidence="1" id="KW-0963">Cytoplasm</keyword>
<dbReference type="Pfam" id="PF10288">
    <property type="entry name" value="CTU2"/>
    <property type="match status" value="1"/>
</dbReference>
<gene>
    <name evidence="4" type="ORF">VP01_1065g1</name>
</gene>
<evidence type="ECO:0000256" key="2">
    <source>
        <dbReference type="ARBA" id="ARBA00022694"/>
    </source>
</evidence>
<feature type="region of interest" description="Disordered" evidence="3">
    <location>
        <begin position="511"/>
        <end position="533"/>
    </location>
</feature>
<dbReference type="GO" id="GO:0000049">
    <property type="term" value="F:tRNA binding"/>
    <property type="evidence" value="ECO:0007669"/>
    <property type="project" value="InterPro"/>
</dbReference>
<evidence type="ECO:0000313" key="5">
    <source>
        <dbReference type="Proteomes" id="UP000037035"/>
    </source>
</evidence>